<gene>
    <name evidence="7" type="ORF">IX53_09970</name>
</gene>
<protein>
    <submittedName>
        <fullName evidence="7">Membrane protease regulatory membrane protein</fullName>
    </submittedName>
</protein>
<evidence type="ECO:0000259" key="6">
    <source>
        <dbReference type="Pfam" id="PF01957"/>
    </source>
</evidence>
<dbReference type="GO" id="GO:0005886">
    <property type="term" value="C:plasma membrane"/>
    <property type="evidence" value="ECO:0007669"/>
    <property type="project" value="TreeGrafter"/>
</dbReference>
<organism evidence="7 8">
    <name type="scientific">Kosmotoga pacifica</name>
    <dbReference type="NCBI Taxonomy" id="1330330"/>
    <lineage>
        <taxon>Bacteria</taxon>
        <taxon>Thermotogati</taxon>
        <taxon>Thermotogota</taxon>
        <taxon>Thermotogae</taxon>
        <taxon>Kosmotogales</taxon>
        <taxon>Kosmotogaceae</taxon>
        <taxon>Kosmotoga</taxon>
    </lineage>
</organism>
<keyword evidence="7" id="KW-0645">Protease</keyword>
<dbReference type="OrthoDB" id="37442at2"/>
<keyword evidence="2 5" id="KW-0812">Transmembrane</keyword>
<dbReference type="Proteomes" id="UP000035159">
    <property type="component" value="Chromosome"/>
</dbReference>
<dbReference type="GO" id="GO:0008233">
    <property type="term" value="F:peptidase activity"/>
    <property type="evidence" value="ECO:0007669"/>
    <property type="project" value="UniProtKB-KW"/>
</dbReference>
<dbReference type="GO" id="GO:0006508">
    <property type="term" value="P:proteolysis"/>
    <property type="evidence" value="ECO:0007669"/>
    <property type="project" value="UniProtKB-KW"/>
</dbReference>
<evidence type="ECO:0000256" key="3">
    <source>
        <dbReference type="ARBA" id="ARBA00022989"/>
    </source>
</evidence>
<evidence type="ECO:0000313" key="8">
    <source>
        <dbReference type="Proteomes" id="UP000035159"/>
    </source>
</evidence>
<dbReference type="EMBL" id="CP011232">
    <property type="protein sequence ID" value="AKI98102.1"/>
    <property type="molecule type" value="Genomic_DNA"/>
</dbReference>
<dbReference type="PANTHER" id="PTHR33507">
    <property type="entry name" value="INNER MEMBRANE PROTEIN YBBJ"/>
    <property type="match status" value="1"/>
</dbReference>
<dbReference type="SUPFAM" id="SSF141322">
    <property type="entry name" value="NfeD domain-like"/>
    <property type="match status" value="1"/>
</dbReference>
<dbReference type="Pfam" id="PF01957">
    <property type="entry name" value="NfeD"/>
    <property type="match status" value="1"/>
</dbReference>
<keyword evidence="8" id="KW-1185">Reference proteome</keyword>
<evidence type="ECO:0000313" key="7">
    <source>
        <dbReference type="EMBL" id="AKI98102.1"/>
    </source>
</evidence>
<proteinExistence type="predicted"/>
<sequence>MNYVGWMIFGVVLLLIEILTPTFFFLWFSIAAFLSGILAMFELNLGWQVSAFAIVSTLLVIFTRPIAKKITGESPRKVYVDELKNSVGKVIQDIDSKMGTGIVKISGESWRAVSVDPDRIIKEGEEVLIERVEGTTVYVKPFKGNEEKEVEKA</sequence>
<dbReference type="STRING" id="1330330.IX53_09970"/>
<dbReference type="Gene3D" id="2.40.50.140">
    <property type="entry name" value="Nucleic acid-binding proteins"/>
    <property type="match status" value="1"/>
</dbReference>
<evidence type="ECO:0000256" key="5">
    <source>
        <dbReference type="SAM" id="Phobius"/>
    </source>
</evidence>
<dbReference type="InterPro" id="IPR012340">
    <property type="entry name" value="NA-bd_OB-fold"/>
</dbReference>
<dbReference type="PATRIC" id="fig|1330330.3.peg.2033"/>
<feature type="domain" description="NfeD-like C-terminal" evidence="6">
    <location>
        <begin position="81"/>
        <end position="141"/>
    </location>
</feature>
<dbReference type="AlphaFoldDB" id="A0A0G2Z965"/>
<evidence type="ECO:0000256" key="4">
    <source>
        <dbReference type="ARBA" id="ARBA00023136"/>
    </source>
</evidence>
<evidence type="ECO:0000256" key="2">
    <source>
        <dbReference type="ARBA" id="ARBA00022692"/>
    </source>
</evidence>
<keyword evidence="3 5" id="KW-1133">Transmembrane helix</keyword>
<feature type="transmembrane region" description="Helical" evidence="5">
    <location>
        <begin position="47"/>
        <end position="67"/>
    </location>
</feature>
<feature type="transmembrane region" description="Helical" evidence="5">
    <location>
        <begin position="12"/>
        <end position="41"/>
    </location>
</feature>
<name>A0A0G2Z965_9BACT</name>
<dbReference type="PANTHER" id="PTHR33507:SF3">
    <property type="entry name" value="INNER MEMBRANE PROTEIN YBBJ"/>
    <property type="match status" value="1"/>
</dbReference>
<dbReference type="InterPro" id="IPR002810">
    <property type="entry name" value="NfeD-like_C"/>
</dbReference>
<comment type="subcellular location">
    <subcellularLocation>
        <location evidence="1">Membrane</location>
        <topology evidence="1">Multi-pass membrane protein</topology>
    </subcellularLocation>
</comment>
<dbReference type="InterPro" id="IPR052165">
    <property type="entry name" value="Membrane_assoc_protease"/>
</dbReference>
<accession>A0A0G2Z965</accession>
<reference evidence="7 8" key="1">
    <citation type="submission" date="2015-04" db="EMBL/GenBank/DDBJ databases">
        <title>Complete Genome Sequence of Kosmotoga pacifica SLHLJ1.</title>
        <authorList>
            <person name="Jiang L.J."/>
            <person name="Shao Z.Z."/>
            <person name="Jebbar M."/>
        </authorList>
    </citation>
    <scope>NUCLEOTIDE SEQUENCE [LARGE SCALE GENOMIC DNA]</scope>
    <source>
        <strain evidence="7 8">SLHLJ1</strain>
    </source>
</reference>
<keyword evidence="4 5" id="KW-0472">Membrane</keyword>
<dbReference type="KEGG" id="kpf:IX53_09970"/>
<keyword evidence="7" id="KW-0378">Hydrolase</keyword>
<dbReference type="RefSeq" id="WP_047755237.1">
    <property type="nucleotide sequence ID" value="NZ_CAJUHA010000010.1"/>
</dbReference>
<evidence type="ECO:0000256" key="1">
    <source>
        <dbReference type="ARBA" id="ARBA00004141"/>
    </source>
</evidence>